<dbReference type="GO" id="GO:0006298">
    <property type="term" value="P:mismatch repair"/>
    <property type="evidence" value="ECO:0007669"/>
    <property type="project" value="InterPro"/>
</dbReference>
<dbReference type="InterPro" id="IPR045076">
    <property type="entry name" value="MutS"/>
</dbReference>
<keyword evidence="2" id="KW-0067">ATP-binding</keyword>
<dbReference type="GO" id="GO:0005524">
    <property type="term" value="F:ATP binding"/>
    <property type="evidence" value="ECO:0007669"/>
    <property type="project" value="UniProtKB-KW"/>
</dbReference>
<dbReference type="AlphaFoldDB" id="A0A2I1DIB3"/>
<comment type="caution">
    <text evidence="6">The sequence shown here is derived from an EMBL/GenBank/DDBJ whole genome shotgun (WGS) entry which is preliminary data.</text>
</comment>
<keyword evidence="7" id="KW-1185">Reference proteome</keyword>
<dbReference type="Pfam" id="PF00488">
    <property type="entry name" value="MutS_V"/>
    <property type="match status" value="1"/>
</dbReference>
<evidence type="ECO:0000256" key="2">
    <source>
        <dbReference type="ARBA" id="ARBA00022840"/>
    </source>
</evidence>
<dbReference type="Gene3D" id="3.40.50.300">
    <property type="entry name" value="P-loop containing nucleotide triphosphate hydrolases"/>
    <property type="match status" value="1"/>
</dbReference>
<feature type="transmembrane region" description="Helical" evidence="4">
    <location>
        <begin position="464"/>
        <end position="488"/>
    </location>
</feature>
<dbReference type="InterPro" id="IPR027417">
    <property type="entry name" value="P-loop_NTPase"/>
</dbReference>
<accession>A0A2I1DIB3</accession>
<dbReference type="RefSeq" id="WP_101538937.1">
    <property type="nucleotide sequence ID" value="NZ_MXAV01000055.1"/>
</dbReference>
<evidence type="ECO:0000259" key="5">
    <source>
        <dbReference type="SMART" id="SM00534"/>
    </source>
</evidence>
<keyword evidence="4" id="KW-0472">Membrane</keyword>
<dbReference type="Proteomes" id="UP000234329">
    <property type="component" value="Unassembled WGS sequence"/>
</dbReference>
<evidence type="ECO:0000313" key="7">
    <source>
        <dbReference type="Proteomes" id="UP000234329"/>
    </source>
</evidence>
<keyword evidence="4" id="KW-0812">Transmembrane</keyword>
<feature type="domain" description="DNA mismatch repair proteins mutS family" evidence="5">
    <location>
        <begin position="350"/>
        <end position="528"/>
    </location>
</feature>
<feature type="transmembrane region" description="Helical" evidence="4">
    <location>
        <begin position="508"/>
        <end position="525"/>
    </location>
</feature>
<reference evidence="6 7" key="1">
    <citation type="submission" date="2017-03" db="EMBL/GenBank/DDBJ databases">
        <title>Draft genime sequence of the acidophilic sulfur-oxidizing bacterium Acidithiobacillus sp. SH, isolated from seawater.</title>
        <authorList>
            <person name="Sharmin S."/>
            <person name="Tokuhisa M."/>
            <person name="Kanao T."/>
            <person name="Kamimura K."/>
        </authorList>
    </citation>
    <scope>NUCLEOTIDE SEQUENCE [LARGE SCALE GENOMIC DNA]</scope>
    <source>
        <strain evidence="6 7">SH</strain>
    </source>
</reference>
<dbReference type="GO" id="GO:0005829">
    <property type="term" value="C:cytosol"/>
    <property type="evidence" value="ECO:0007669"/>
    <property type="project" value="TreeGrafter"/>
</dbReference>
<dbReference type="GO" id="GO:0030983">
    <property type="term" value="F:mismatched DNA binding"/>
    <property type="evidence" value="ECO:0007669"/>
    <property type="project" value="InterPro"/>
</dbReference>
<sequence length="530" mass="60620">MLKSLIFHRENLNVPVNIAEPEYFHDLNLDQIINKIVKSKESFNLTEYFYFLSQDLESIQFRQDIMRDMEDEVLYNSIALFSKELSVLRSTLARIEKLYYPLQQQCSLLEEAHHYQQTLKNLKLHLHDLDLGSRGLQTFSDELQKLLESNFFREFESRTSVLIKKLESIRYAVVVTDNKVTVKPCLDDDDYAAEILHDWRLNETLLTVEDNGSVTGSGYDLDHVQARILEGVAQLYPEPFQELNAYCNEYMQPTAPKETKYRAQSLEVARYPFMALDILERERELQFYLAYLGYIAPLKRLGLPFSIPQLQIGKDTIQAEQTFDLALAISLMEESSRQVVVNNIDLSEGEKIFVVTGPNQGGKTTFARTFGQIHHLAGLGCPVPGKNTHLCLCDGIYTHFSYREDINAGHGKLEEDLLRLHENLKKATNSSIFILNELFDSTTYEDALYLSEQIIHKLLKKNSLTVWVTFIDALASISPSVVSLMSMVDSQDLSKRTFKICRKPADGLAYALSLAAKYGLTYAALMDKIK</sequence>
<name>A0A2I1DIB3_9PROT</name>
<dbReference type="SUPFAM" id="SSF52540">
    <property type="entry name" value="P-loop containing nucleoside triphosphate hydrolases"/>
    <property type="match status" value="1"/>
</dbReference>
<proteinExistence type="predicted"/>
<evidence type="ECO:0000313" key="6">
    <source>
        <dbReference type="EMBL" id="PKY09613.1"/>
    </source>
</evidence>
<dbReference type="SMART" id="SM00534">
    <property type="entry name" value="MUTSac"/>
    <property type="match status" value="1"/>
</dbReference>
<dbReference type="EMBL" id="MXAV01000055">
    <property type="protein sequence ID" value="PKY09613.1"/>
    <property type="molecule type" value="Genomic_DNA"/>
</dbReference>
<gene>
    <name evidence="6" type="ORF">B1757_14100</name>
</gene>
<evidence type="ECO:0000256" key="1">
    <source>
        <dbReference type="ARBA" id="ARBA00022741"/>
    </source>
</evidence>
<dbReference type="GO" id="GO:0140664">
    <property type="term" value="F:ATP-dependent DNA damage sensor activity"/>
    <property type="evidence" value="ECO:0007669"/>
    <property type="project" value="InterPro"/>
</dbReference>
<dbReference type="PANTHER" id="PTHR11361">
    <property type="entry name" value="DNA MISMATCH REPAIR PROTEIN MUTS FAMILY MEMBER"/>
    <property type="match status" value="1"/>
</dbReference>
<dbReference type="OrthoDB" id="9808166at2"/>
<keyword evidence="4" id="KW-1133">Transmembrane helix</keyword>
<dbReference type="PANTHER" id="PTHR11361:SF34">
    <property type="entry name" value="DNA MISMATCH REPAIR PROTEIN MSH1, MITOCHONDRIAL"/>
    <property type="match status" value="1"/>
</dbReference>
<dbReference type="InParanoid" id="A0A2I1DIB3"/>
<protein>
    <recommendedName>
        <fullName evidence="5">DNA mismatch repair proteins mutS family domain-containing protein</fullName>
    </recommendedName>
</protein>
<keyword evidence="3" id="KW-0238">DNA-binding</keyword>
<dbReference type="InterPro" id="IPR000432">
    <property type="entry name" value="DNA_mismatch_repair_MutS_C"/>
</dbReference>
<organism evidence="6 7">
    <name type="scientific">Acidithiobacillus marinus</name>
    <dbReference type="NCBI Taxonomy" id="187490"/>
    <lineage>
        <taxon>Bacteria</taxon>
        <taxon>Pseudomonadati</taxon>
        <taxon>Pseudomonadota</taxon>
        <taxon>Acidithiobacillia</taxon>
        <taxon>Acidithiobacillales</taxon>
        <taxon>Acidithiobacillaceae</taxon>
        <taxon>Acidithiobacillus</taxon>
    </lineage>
</organism>
<keyword evidence="1" id="KW-0547">Nucleotide-binding</keyword>
<evidence type="ECO:0000256" key="4">
    <source>
        <dbReference type="SAM" id="Phobius"/>
    </source>
</evidence>
<evidence type="ECO:0000256" key="3">
    <source>
        <dbReference type="ARBA" id="ARBA00023125"/>
    </source>
</evidence>